<dbReference type="AlphaFoldDB" id="I3V488"/>
<proteinExistence type="predicted"/>
<dbReference type="HOGENOM" id="CLU_3347520_0_0_6"/>
<evidence type="ECO:0000313" key="1">
    <source>
        <dbReference type="EMBL" id="AFK72559.1"/>
    </source>
</evidence>
<gene>
    <name evidence="1" type="ORF">YSA_10686</name>
</gene>
<sequence length="37" mass="3848">MSARQSLQGYVCQSITEISIGIAVADGHLTGKTPLMA</sequence>
<dbReference type="Proteomes" id="UP000005268">
    <property type="component" value="Chromosome"/>
</dbReference>
<dbReference type="EMBL" id="CP003588">
    <property type="protein sequence ID" value="AFK72559.1"/>
    <property type="molecule type" value="Genomic_DNA"/>
</dbReference>
<dbReference type="KEGG" id="ppi:YSA_10686"/>
<organism evidence="1 2">
    <name type="scientific">Pseudomonas putida ND6</name>
    <dbReference type="NCBI Taxonomy" id="231023"/>
    <lineage>
        <taxon>Bacteria</taxon>
        <taxon>Pseudomonadati</taxon>
        <taxon>Pseudomonadota</taxon>
        <taxon>Gammaproteobacteria</taxon>
        <taxon>Pseudomonadales</taxon>
        <taxon>Pseudomonadaceae</taxon>
        <taxon>Pseudomonas</taxon>
    </lineage>
</organism>
<evidence type="ECO:0000313" key="2">
    <source>
        <dbReference type="Proteomes" id="UP000005268"/>
    </source>
</evidence>
<name>I3V488_PSEPU</name>
<protein>
    <submittedName>
        <fullName evidence="1">Uncharacterized protein</fullName>
    </submittedName>
</protein>
<accession>I3V488</accession>
<reference evidence="1 2" key="1">
    <citation type="journal article" date="2012" name="J. Bacteriol.">
        <title>Complete Genome Sequence of the Naphthalene-Degrading Pseudomonas putida Strain ND6.</title>
        <authorList>
            <person name="Li S."/>
            <person name="Zhao H."/>
            <person name="Li Y."/>
            <person name="Niu S."/>
            <person name="Cai B."/>
        </authorList>
    </citation>
    <scope>NUCLEOTIDE SEQUENCE [LARGE SCALE GENOMIC DNA]</scope>
    <source>
        <strain evidence="1 2">ND6</strain>
    </source>
</reference>